<protein>
    <submittedName>
        <fullName evidence="2">ROK family protein</fullName>
    </submittedName>
</protein>
<dbReference type="InterPro" id="IPR043129">
    <property type="entry name" value="ATPase_NBD"/>
</dbReference>
<comment type="similarity">
    <text evidence="1">Belongs to the ROK (NagC/XylR) family.</text>
</comment>
<dbReference type="EMBL" id="JABZRD010000080">
    <property type="protein sequence ID" value="MBF1283278.1"/>
    <property type="molecule type" value="Genomic_DNA"/>
</dbReference>
<evidence type="ECO:0000313" key="3">
    <source>
        <dbReference type="Proteomes" id="UP000709351"/>
    </source>
</evidence>
<comment type="caution">
    <text evidence="2">The sequence shown here is derived from an EMBL/GenBank/DDBJ whole genome shotgun (WGS) entry which is preliminary data.</text>
</comment>
<evidence type="ECO:0000256" key="1">
    <source>
        <dbReference type="ARBA" id="ARBA00006479"/>
    </source>
</evidence>
<dbReference type="PANTHER" id="PTHR18964:SF149">
    <property type="entry name" value="BIFUNCTIONAL UDP-N-ACETYLGLUCOSAMINE 2-EPIMERASE_N-ACETYLMANNOSAMINE KINASE"/>
    <property type="match status" value="1"/>
</dbReference>
<dbReference type="Proteomes" id="UP000709351">
    <property type="component" value="Unassembled WGS sequence"/>
</dbReference>
<proteinExistence type="inferred from homology"/>
<sequence>MERYYLGFDLGGTKSAVILGRDAGDSIDILKREAIPTFQGNRSPLETIDCLCKIGEAFLLEKNIQLQSTGVSCGGPLDEEKGLILSPPNLPGYDEIPIKRILEDRFQVPSFLENDANACALCEWRFGAGQGTKNMIFLTFGTGMGAGLILNGSLYRGSSGMAGEVGHIRLSKGGSFGYGKEGSFEGFCSGNGIKEMARRMYKEREEEGSLEEQDKGIKDFTVKNLSSLVKGGSPFAGSVFERSAYYLGRGLALLIDILNPECIVIGSIYERCEALFKEKVEAVIQEECFTESANLCKIEKSKLSDNIGDYAALSVAMEVQRFGAVPSGTRKKNKDYLNKY</sequence>
<accession>A0A930GZ04</accession>
<organism evidence="2 3">
    <name type="scientific">Oribacterium parvum</name>
    <dbReference type="NCBI Taxonomy" id="1501329"/>
    <lineage>
        <taxon>Bacteria</taxon>
        <taxon>Bacillati</taxon>
        <taxon>Bacillota</taxon>
        <taxon>Clostridia</taxon>
        <taxon>Lachnospirales</taxon>
        <taxon>Lachnospiraceae</taxon>
        <taxon>Oribacterium</taxon>
    </lineage>
</organism>
<dbReference type="PANTHER" id="PTHR18964">
    <property type="entry name" value="ROK (REPRESSOR, ORF, KINASE) FAMILY"/>
    <property type="match status" value="1"/>
</dbReference>
<name>A0A930GZ04_9FIRM</name>
<evidence type="ECO:0000313" key="2">
    <source>
        <dbReference type="EMBL" id="MBF1283278.1"/>
    </source>
</evidence>
<dbReference type="AlphaFoldDB" id="A0A930GZ04"/>
<gene>
    <name evidence="2" type="ORF">HXM93_01910</name>
</gene>
<dbReference type="Pfam" id="PF00480">
    <property type="entry name" value="ROK"/>
    <property type="match status" value="1"/>
</dbReference>
<dbReference type="CDD" id="cd23763">
    <property type="entry name" value="ASKHA_ATPase_ROK"/>
    <property type="match status" value="1"/>
</dbReference>
<dbReference type="InterPro" id="IPR000600">
    <property type="entry name" value="ROK"/>
</dbReference>
<reference evidence="2" key="1">
    <citation type="submission" date="2020-04" db="EMBL/GenBank/DDBJ databases">
        <title>Deep metagenomics examines the oral microbiome during advanced dental caries in children, revealing novel taxa and co-occurrences with host molecules.</title>
        <authorList>
            <person name="Baker J.L."/>
            <person name="Morton J.T."/>
            <person name="Dinis M."/>
            <person name="Alvarez R."/>
            <person name="Tran N.C."/>
            <person name="Knight R."/>
            <person name="Edlund A."/>
        </authorList>
    </citation>
    <scope>NUCLEOTIDE SEQUENCE</scope>
    <source>
        <strain evidence="2">JCVI_24_bin.2</strain>
    </source>
</reference>
<dbReference type="SUPFAM" id="SSF53067">
    <property type="entry name" value="Actin-like ATPase domain"/>
    <property type="match status" value="1"/>
</dbReference>
<dbReference type="Gene3D" id="3.30.420.40">
    <property type="match status" value="2"/>
</dbReference>